<keyword evidence="2" id="KW-0808">Transferase</keyword>
<evidence type="ECO:0000313" key="3">
    <source>
        <dbReference type="Proteomes" id="UP000000822"/>
    </source>
</evidence>
<keyword evidence="2" id="KW-0328">Glycosyltransferase</keyword>
<sequence length="56" mass="6419">MSVDPPDASHFRVSTKPSSHGARKASTALHHTQKIDFYFQSVSVYFLRLFELSFVF</sequence>
<keyword evidence="3" id="KW-1185">Reference proteome</keyword>
<dbReference type="EMBL" id="BA000028">
    <property type="protein sequence ID" value="BAC13109.1"/>
    <property type="molecule type" value="Genomic_DNA"/>
</dbReference>
<evidence type="ECO:0000313" key="2">
    <source>
        <dbReference type="EMBL" id="BAC13109.1"/>
    </source>
</evidence>
<dbReference type="Proteomes" id="UP000000822">
    <property type="component" value="Chromosome"/>
</dbReference>
<reference evidence="2 3" key="1">
    <citation type="journal article" date="2001" name="FEMS Microbiol. Lett.">
        <title>Oceanobacillus iheyensis gen. nov., sp. nov., a deep-sea extremely halotolerant and alkaliphilic species isolated from a depth of 1050 m on the Iheya Ridge.</title>
        <authorList>
            <person name="Lu J."/>
            <person name="Nogi Y."/>
            <person name="Takami H."/>
        </authorList>
    </citation>
    <scope>NUCLEOTIDE SEQUENCE [LARGE SCALE GENOMIC DNA]</scope>
    <source>
        <strain evidence="3">DSM 14371 / CIP 107618 / JCM 11309 / KCTC 3954 / HTE831</strain>
    </source>
</reference>
<protein>
    <submittedName>
        <fullName evidence="2">ATP phosphoribosyltransferase</fullName>
    </submittedName>
</protein>
<gene>
    <name evidence="2" type="ordered locus">OB1153</name>
</gene>
<evidence type="ECO:0000256" key="1">
    <source>
        <dbReference type="SAM" id="MobiDB-lite"/>
    </source>
</evidence>
<dbReference type="KEGG" id="oih:OB1153"/>
<name>Q8ERZ3_OCEIH</name>
<accession>Q8ERZ3</accession>
<reference evidence="2 3" key="2">
    <citation type="journal article" date="2002" name="Nucleic Acids Res.">
        <title>Genome sequence of Oceanobacillus iheyensis isolated from the Iheya Ridge and its unexpected adaptive capabilities to extreme environments.</title>
        <authorList>
            <person name="Takami H."/>
            <person name="Takaki Y."/>
            <person name="Uchiyama I."/>
        </authorList>
    </citation>
    <scope>NUCLEOTIDE SEQUENCE [LARGE SCALE GENOMIC DNA]</scope>
    <source>
        <strain evidence="3">DSM 14371 / CIP 107618 / JCM 11309 / KCTC 3954 / HTE831</strain>
    </source>
</reference>
<dbReference type="GO" id="GO:0016757">
    <property type="term" value="F:glycosyltransferase activity"/>
    <property type="evidence" value="ECO:0007669"/>
    <property type="project" value="UniProtKB-KW"/>
</dbReference>
<proteinExistence type="predicted"/>
<dbReference type="HOGENOM" id="CLU_3009825_0_0_9"/>
<feature type="region of interest" description="Disordered" evidence="1">
    <location>
        <begin position="1"/>
        <end position="25"/>
    </location>
</feature>
<organism evidence="2 3">
    <name type="scientific">Oceanobacillus iheyensis (strain DSM 14371 / CIP 107618 / JCM 11309 / KCTC 3954 / HTE831)</name>
    <dbReference type="NCBI Taxonomy" id="221109"/>
    <lineage>
        <taxon>Bacteria</taxon>
        <taxon>Bacillati</taxon>
        <taxon>Bacillota</taxon>
        <taxon>Bacilli</taxon>
        <taxon>Bacillales</taxon>
        <taxon>Bacillaceae</taxon>
        <taxon>Oceanobacillus</taxon>
    </lineage>
</organism>
<dbReference type="AlphaFoldDB" id="Q8ERZ3"/>